<comment type="caution">
    <text evidence="5">The sequence shown here is derived from an EMBL/GenBank/DDBJ whole genome shotgun (WGS) entry which is preliminary data.</text>
</comment>
<sequence>MAIATINPATGETLKTFDAHSDADVDARIAAADAAFADWRLVPIAERQAMLNKVADILDRDRDELARLATLEMGKTIASARAEVEKCAFVCRHYAEKASDYLADEMISSNASKSWVSYQPLGPVLAVMPWNFPYWQVFRFAAPATAAGNVGLLKHASNVPQVALAIEDMFKEAGYPKGIFQTLLIGGSKVERVLRDDRIQAATLTGSEPAGMSVGKICGEEIKHVVLELGGSDPFVVMPSADVEKAAKVAVAARMINNGQSCIAAKRFIVHADIYDSFAEKFVAGMEANVLGDPMDEATTLGPLATEAIRGELAEQVNTSVKEGAKVLTGGKAASGKGWFYEPTVLADLPPESPARREEMFGPAAMLFKVGSIDEAIGVANETRFGLGSAAFTNDEAEIARFGRDLNAGCVFVNTMVASDPRLPFGGVKKSGVGRELAGQGIREFVNVKTIAIA</sequence>
<keyword evidence="6" id="KW-1185">Reference proteome</keyword>
<proteinExistence type="inferred from homology"/>
<dbReference type="InterPro" id="IPR016161">
    <property type="entry name" value="Ald_DH/histidinol_DH"/>
</dbReference>
<keyword evidence="2" id="KW-0521">NADP</keyword>
<evidence type="ECO:0000313" key="5">
    <source>
        <dbReference type="EMBL" id="RAI00447.1"/>
    </source>
</evidence>
<accession>A0A8B2NLH7</accession>
<comment type="similarity">
    <text evidence="1">Belongs to the aldehyde dehydrogenase family.</text>
</comment>
<gene>
    <name evidence="5" type="ORF">DLJ53_14350</name>
</gene>
<dbReference type="OrthoDB" id="9812625at2"/>
<dbReference type="FunFam" id="3.40.605.10:FF:000012">
    <property type="entry name" value="NAD-dependent succinate-semialdehyde dehydrogenase"/>
    <property type="match status" value="1"/>
</dbReference>
<evidence type="ECO:0000256" key="1">
    <source>
        <dbReference type="ARBA" id="ARBA00009986"/>
    </source>
</evidence>
<dbReference type="Proteomes" id="UP000249590">
    <property type="component" value="Unassembled WGS sequence"/>
</dbReference>
<dbReference type="InterPro" id="IPR044148">
    <property type="entry name" value="ALDH_GabD1-like"/>
</dbReference>
<dbReference type="InterPro" id="IPR015590">
    <property type="entry name" value="Aldehyde_DH_dom"/>
</dbReference>
<name>A0A8B2NLH7_9HYPH</name>
<dbReference type="CDD" id="cd07100">
    <property type="entry name" value="ALDH_SSADH1_GabD1"/>
    <property type="match status" value="1"/>
</dbReference>
<dbReference type="RefSeq" id="WP_111346391.1">
    <property type="nucleotide sequence ID" value="NZ_JAIWKD010000008.1"/>
</dbReference>
<dbReference type="InterPro" id="IPR047110">
    <property type="entry name" value="GABD/Sad-like"/>
</dbReference>
<keyword evidence="3" id="KW-0560">Oxidoreductase</keyword>
<dbReference type="PANTHER" id="PTHR43217:SF1">
    <property type="entry name" value="SUCCINATE SEMIALDEHYDE DEHYDROGENASE [NAD(P)+] SAD"/>
    <property type="match status" value="1"/>
</dbReference>
<reference evidence="5 6" key="1">
    <citation type="submission" date="2018-05" db="EMBL/GenBank/DDBJ databases">
        <title>Acuticoccus sediminis sp. nov., isolated from deep-sea sediment of Indian Ocean.</title>
        <authorList>
            <person name="Liu X."/>
            <person name="Lai Q."/>
            <person name="Du Y."/>
            <person name="Sun F."/>
            <person name="Zhang X."/>
            <person name="Wang S."/>
            <person name="Shao Z."/>
        </authorList>
    </citation>
    <scope>NUCLEOTIDE SEQUENCE [LARGE SCALE GENOMIC DNA]</scope>
    <source>
        <strain evidence="5 6">PTG4-2</strain>
    </source>
</reference>
<dbReference type="AlphaFoldDB" id="A0A8B2NLH7"/>
<protein>
    <submittedName>
        <fullName evidence="5">NADP-dependent succinic semialdehyde dehydrogenase</fullName>
    </submittedName>
</protein>
<dbReference type="Gene3D" id="3.40.605.10">
    <property type="entry name" value="Aldehyde Dehydrogenase, Chain A, domain 1"/>
    <property type="match status" value="1"/>
</dbReference>
<evidence type="ECO:0000256" key="3">
    <source>
        <dbReference type="ARBA" id="ARBA00023002"/>
    </source>
</evidence>
<evidence type="ECO:0000313" key="6">
    <source>
        <dbReference type="Proteomes" id="UP000249590"/>
    </source>
</evidence>
<dbReference type="InterPro" id="IPR016162">
    <property type="entry name" value="Ald_DH_N"/>
</dbReference>
<dbReference type="EMBL" id="QHHQ01000003">
    <property type="protein sequence ID" value="RAI00447.1"/>
    <property type="molecule type" value="Genomic_DNA"/>
</dbReference>
<dbReference type="SUPFAM" id="SSF53720">
    <property type="entry name" value="ALDH-like"/>
    <property type="match status" value="1"/>
</dbReference>
<dbReference type="Pfam" id="PF00171">
    <property type="entry name" value="Aldedh"/>
    <property type="match status" value="1"/>
</dbReference>
<dbReference type="PANTHER" id="PTHR43217">
    <property type="entry name" value="SUCCINATE SEMIALDEHYDE DEHYDROGENASE [NAD(P)+] SAD"/>
    <property type="match status" value="1"/>
</dbReference>
<evidence type="ECO:0000259" key="4">
    <source>
        <dbReference type="Pfam" id="PF00171"/>
    </source>
</evidence>
<dbReference type="FunFam" id="3.40.309.10:FF:000010">
    <property type="entry name" value="Gamma-aminobutyraldehyde dehydrogenase"/>
    <property type="match status" value="1"/>
</dbReference>
<organism evidence="5 6">
    <name type="scientific">Acuticoccus sediminis</name>
    <dbReference type="NCBI Taxonomy" id="2184697"/>
    <lineage>
        <taxon>Bacteria</taxon>
        <taxon>Pseudomonadati</taxon>
        <taxon>Pseudomonadota</taxon>
        <taxon>Alphaproteobacteria</taxon>
        <taxon>Hyphomicrobiales</taxon>
        <taxon>Amorphaceae</taxon>
        <taxon>Acuticoccus</taxon>
    </lineage>
</organism>
<feature type="domain" description="Aldehyde dehydrogenase" evidence="4">
    <location>
        <begin position="3"/>
        <end position="451"/>
    </location>
</feature>
<dbReference type="Gene3D" id="3.40.309.10">
    <property type="entry name" value="Aldehyde Dehydrogenase, Chain A, domain 2"/>
    <property type="match status" value="1"/>
</dbReference>
<dbReference type="InterPro" id="IPR016163">
    <property type="entry name" value="Ald_DH_C"/>
</dbReference>
<dbReference type="GO" id="GO:0004777">
    <property type="term" value="F:succinate-semialdehyde dehydrogenase (NAD+) activity"/>
    <property type="evidence" value="ECO:0007669"/>
    <property type="project" value="TreeGrafter"/>
</dbReference>
<evidence type="ECO:0000256" key="2">
    <source>
        <dbReference type="ARBA" id="ARBA00022857"/>
    </source>
</evidence>
<dbReference type="GO" id="GO:0004030">
    <property type="term" value="F:aldehyde dehydrogenase [NAD(P)+] activity"/>
    <property type="evidence" value="ECO:0007669"/>
    <property type="project" value="InterPro"/>
</dbReference>